<proteinExistence type="predicted"/>
<dbReference type="AlphaFoldDB" id="A0A543KN83"/>
<dbReference type="InterPro" id="IPR006076">
    <property type="entry name" value="FAD-dep_OxRdtase"/>
</dbReference>
<evidence type="ECO:0000313" key="4">
    <source>
        <dbReference type="Proteomes" id="UP000315133"/>
    </source>
</evidence>
<dbReference type="PANTHER" id="PTHR13847">
    <property type="entry name" value="SARCOSINE DEHYDROGENASE-RELATED"/>
    <property type="match status" value="1"/>
</dbReference>
<evidence type="ECO:0000313" key="3">
    <source>
        <dbReference type="EMBL" id="TQM96535.1"/>
    </source>
</evidence>
<dbReference type="PANTHER" id="PTHR13847:SF287">
    <property type="entry name" value="FAD-DEPENDENT OXIDOREDUCTASE DOMAIN-CONTAINING PROTEIN 1"/>
    <property type="match status" value="1"/>
</dbReference>
<dbReference type="EMBL" id="VFPU01000001">
    <property type="protein sequence ID" value="TQM96535.1"/>
    <property type="molecule type" value="Genomic_DNA"/>
</dbReference>
<sequence length="393" mass="41770">MARQVGRGASPQLPEHAEVVVLGGGVIGLSTAYQLARAGVDVVLVERDALGSGSTCKAAGGVRAQFSDEVNIHLARRSLEVYERFEELFDQPIDLHQVGYLFLLDDPADVAAFERAVALQNSLGVTTRMLDPDEAGRMSPLIRTDGLLAAAFHPRDGHCTPESVVQGYARAARRAGATVVTGCAATGGQVVDGRVRAVETEAGTIRTEQVVVATGAWSAEVGSWFGVDLPVHPLRRQVLTTGPVPGRGERTPFTIDFSTSFYFHDEGPGLLVGMSDPHEQPGFRLDRDDAWLPGLAAAIERRAPALSEVELRSGWAGLYEMTPDHNGLVGRSRTVPGVVYATGFSGHGFLLGPAVGETVADLVLGRPPETDVAALSVDRFADARSLVPEKHIV</sequence>
<dbReference type="Proteomes" id="UP000315133">
    <property type="component" value="Unassembled WGS sequence"/>
</dbReference>
<dbReference type="SUPFAM" id="SSF51905">
    <property type="entry name" value="FAD/NAD(P)-binding domain"/>
    <property type="match status" value="1"/>
</dbReference>
<evidence type="ECO:0000256" key="1">
    <source>
        <dbReference type="ARBA" id="ARBA00023002"/>
    </source>
</evidence>
<dbReference type="GO" id="GO:0005737">
    <property type="term" value="C:cytoplasm"/>
    <property type="evidence" value="ECO:0007669"/>
    <property type="project" value="TreeGrafter"/>
</dbReference>
<comment type="caution">
    <text evidence="3">The sequence shown here is derived from an EMBL/GenBank/DDBJ whole genome shotgun (WGS) entry which is preliminary data.</text>
</comment>
<accession>A0A543KN83</accession>
<dbReference type="InterPro" id="IPR036188">
    <property type="entry name" value="FAD/NAD-bd_sf"/>
</dbReference>
<dbReference type="Gene3D" id="3.30.9.10">
    <property type="entry name" value="D-Amino Acid Oxidase, subunit A, domain 2"/>
    <property type="match status" value="1"/>
</dbReference>
<protein>
    <submittedName>
        <fullName evidence="3">Sarcosine oxidase subunit beta</fullName>
    </submittedName>
</protein>
<organism evidence="3 4">
    <name type="scientific">Ornithinimicrobium humiphilum</name>
    <dbReference type="NCBI Taxonomy" id="125288"/>
    <lineage>
        <taxon>Bacteria</taxon>
        <taxon>Bacillati</taxon>
        <taxon>Actinomycetota</taxon>
        <taxon>Actinomycetes</taxon>
        <taxon>Micrococcales</taxon>
        <taxon>Ornithinimicrobiaceae</taxon>
        <taxon>Ornithinimicrobium</taxon>
    </lineage>
</organism>
<keyword evidence="4" id="KW-1185">Reference proteome</keyword>
<dbReference type="SUPFAM" id="SSF54373">
    <property type="entry name" value="FAD-linked reductases, C-terminal domain"/>
    <property type="match status" value="1"/>
</dbReference>
<dbReference type="Pfam" id="PF01266">
    <property type="entry name" value="DAO"/>
    <property type="match status" value="1"/>
</dbReference>
<dbReference type="RefSeq" id="WP_238329595.1">
    <property type="nucleotide sequence ID" value="NZ_BAAAIL010000003.1"/>
</dbReference>
<dbReference type="GO" id="GO:0016491">
    <property type="term" value="F:oxidoreductase activity"/>
    <property type="evidence" value="ECO:0007669"/>
    <property type="project" value="UniProtKB-KW"/>
</dbReference>
<name>A0A543KN83_9MICO</name>
<feature type="domain" description="FAD dependent oxidoreductase" evidence="2">
    <location>
        <begin position="19"/>
        <end position="362"/>
    </location>
</feature>
<evidence type="ECO:0000259" key="2">
    <source>
        <dbReference type="Pfam" id="PF01266"/>
    </source>
</evidence>
<dbReference type="Gene3D" id="3.50.50.60">
    <property type="entry name" value="FAD/NAD(P)-binding domain"/>
    <property type="match status" value="1"/>
</dbReference>
<keyword evidence="1" id="KW-0560">Oxidoreductase</keyword>
<reference evidence="3 4" key="1">
    <citation type="submission" date="2019-06" db="EMBL/GenBank/DDBJ databases">
        <title>Sequencing the genomes of 1000 actinobacteria strains.</title>
        <authorList>
            <person name="Klenk H.-P."/>
        </authorList>
    </citation>
    <scope>NUCLEOTIDE SEQUENCE [LARGE SCALE GENOMIC DNA]</scope>
    <source>
        <strain evidence="3 4">DSM 12362</strain>
    </source>
</reference>
<gene>
    <name evidence="3" type="ORF">FB476_1403</name>
</gene>